<reference evidence="2 3" key="1">
    <citation type="submission" date="2023-07" db="EMBL/GenBank/DDBJ databases">
        <title>Sorghum-associated microbial communities from plants grown in Nebraska, USA.</title>
        <authorList>
            <person name="Schachtman D."/>
        </authorList>
    </citation>
    <scope>NUCLEOTIDE SEQUENCE [LARGE SCALE GENOMIC DNA]</scope>
    <source>
        <strain evidence="2 3">DS2154</strain>
    </source>
</reference>
<organism evidence="2 3">
    <name type="scientific">Caulobacter rhizosphaerae</name>
    <dbReference type="NCBI Taxonomy" id="2010972"/>
    <lineage>
        <taxon>Bacteria</taxon>
        <taxon>Pseudomonadati</taxon>
        <taxon>Pseudomonadota</taxon>
        <taxon>Alphaproteobacteria</taxon>
        <taxon>Caulobacterales</taxon>
        <taxon>Caulobacteraceae</taxon>
        <taxon>Caulobacter</taxon>
    </lineage>
</organism>
<dbReference type="Proteomes" id="UP001262754">
    <property type="component" value="Unassembled WGS sequence"/>
</dbReference>
<keyword evidence="1" id="KW-0812">Transmembrane</keyword>
<feature type="transmembrane region" description="Helical" evidence="1">
    <location>
        <begin position="17"/>
        <end position="36"/>
    </location>
</feature>
<keyword evidence="1" id="KW-0472">Membrane</keyword>
<keyword evidence="3" id="KW-1185">Reference proteome</keyword>
<keyword evidence="1" id="KW-1133">Transmembrane helix</keyword>
<gene>
    <name evidence="2" type="ORF">J2800_002924</name>
</gene>
<name>A0ABU1N1G2_9CAUL</name>
<protein>
    <submittedName>
        <fullName evidence="2">Uncharacterized protein</fullName>
    </submittedName>
</protein>
<accession>A0ABU1N1G2</accession>
<comment type="caution">
    <text evidence="2">The sequence shown here is derived from an EMBL/GenBank/DDBJ whole genome shotgun (WGS) entry which is preliminary data.</text>
</comment>
<sequence>MARQRGGRNILDSGMSLGGWVVIAASVGICAAIYLAQKNASADEAAFWSLRGPPCPPLEETRYQRAWGTAQVTRYEGASFEYRVGHMMCTRRPGEPGSGGPYPVCQFTGPVFLGVETGGRRSYFAPPSRYAARVAILNGQARCVLIPRFKMNARR</sequence>
<evidence type="ECO:0000313" key="3">
    <source>
        <dbReference type="Proteomes" id="UP001262754"/>
    </source>
</evidence>
<evidence type="ECO:0000256" key="1">
    <source>
        <dbReference type="SAM" id="Phobius"/>
    </source>
</evidence>
<dbReference type="EMBL" id="JAVDRL010000008">
    <property type="protein sequence ID" value="MDR6532168.1"/>
    <property type="molecule type" value="Genomic_DNA"/>
</dbReference>
<evidence type="ECO:0000313" key="2">
    <source>
        <dbReference type="EMBL" id="MDR6532168.1"/>
    </source>
</evidence>
<dbReference type="RefSeq" id="WP_310032575.1">
    <property type="nucleotide sequence ID" value="NZ_JAVDRL010000008.1"/>
</dbReference>
<proteinExistence type="predicted"/>